<dbReference type="GO" id="GO:0016787">
    <property type="term" value="F:hydrolase activity"/>
    <property type="evidence" value="ECO:0007669"/>
    <property type="project" value="UniProtKB-KW"/>
</dbReference>
<name>A0A4Q6Y153_9SPHN</name>
<organism evidence="2 3">
    <name type="scientific">Sphingomonas populi</name>
    <dbReference type="NCBI Taxonomy" id="2484750"/>
    <lineage>
        <taxon>Bacteria</taxon>
        <taxon>Pseudomonadati</taxon>
        <taxon>Pseudomonadota</taxon>
        <taxon>Alphaproteobacteria</taxon>
        <taxon>Sphingomonadales</taxon>
        <taxon>Sphingomonadaceae</taxon>
        <taxon>Sphingomonas</taxon>
    </lineage>
</organism>
<evidence type="ECO:0000313" key="3">
    <source>
        <dbReference type="Proteomes" id="UP000292085"/>
    </source>
</evidence>
<comment type="caution">
    <text evidence="2">The sequence shown here is derived from an EMBL/GenBank/DDBJ whole genome shotgun (WGS) entry which is preliminary data.</text>
</comment>
<evidence type="ECO:0000259" key="1">
    <source>
        <dbReference type="Pfam" id="PF12697"/>
    </source>
</evidence>
<dbReference type="SUPFAM" id="SSF53474">
    <property type="entry name" value="alpha/beta-Hydrolases"/>
    <property type="match status" value="1"/>
</dbReference>
<dbReference type="OrthoDB" id="7187654at2"/>
<keyword evidence="2" id="KW-0378">Hydrolase</keyword>
<accession>A0A4Q6Y153</accession>
<dbReference type="EMBL" id="SGIS01000003">
    <property type="protein sequence ID" value="RZF66011.1"/>
    <property type="molecule type" value="Genomic_DNA"/>
</dbReference>
<dbReference type="Gene3D" id="3.40.50.1820">
    <property type="entry name" value="alpha/beta hydrolase"/>
    <property type="match status" value="1"/>
</dbReference>
<sequence length="299" mass="31424">METRNAAIVSRRTLLAAGLGAALIPARGFAVGAEPNKIVLQAPGGRTVEVWHWLPTGKRRGTMTFSHGAASAPWKYAKLMGPLAAAGYEIFAPLHVDSTDHPRTKDFPGFASWKARIEDMRVVSAAISAPRFIAAGHSYGGLMALTQGGAQAMMPEGLKGAQRDPRVTAVVAFSPPGIMPGLISAEGYAKLAVPALIQTGDQDVPIGGTDPAGWRAHLAAYEAAAPGGDRYALVLAGVDHYFGGEICRALPGPPQSAQLEQASALADLFLQAYFAKDARARRALDLRLADTGPVRLARK</sequence>
<gene>
    <name evidence="2" type="ORF">EWE75_03195</name>
</gene>
<dbReference type="Pfam" id="PF12697">
    <property type="entry name" value="Abhydrolase_6"/>
    <property type="match status" value="1"/>
</dbReference>
<protein>
    <submittedName>
        <fullName evidence="2">Alpha/beta fold hydrolase</fullName>
    </submittedName>
</protein>
<dbReference type="InterPro" id="IPR000073">
    <property type="entry name" value="AB_hydrolase_1"/>
</dbReference>
<evidence type="ECO:0000313" key="2">
    <source>
        <dbReference type="EMBL" id="RZF66011.1"/>
    </source>
</evidence>
<keyword evidence="3" id="KW-1185">Reference proteome</keyword>
<feature type="domain" description="AB hydrolase-1" evidence="1">
    <location>
        <begin position="65"/>
        <end position="257"/>
    </location>
</feature>
<reference evidence="2 3" key="1">
    <citation type="submission" date="2019-02" db="EMBL/GenBank/DDBJ databases">
        <authorList>
            <person name="Li Y."/>
        </authorList>
    </citation>
    <scope>NUCLEOTIDE SEQUENCE [LARGE SCALE GENOMIC DNA]</scope>
    <source>
        <strain evidence="2 3">3-7</strain>
    </source>
</reference>
<proteinExistence type="predicted"/>
<dbReference type="InterPro" id="IPR029058">
    <property type="entry name" value="AB_hydrolase_fold"/>
</dbReference>
<dbReference type="Proteomes" id="UP000292085">
    <property type="component" value="Unassembled WGS sequence"/>
</dbReference>
<dbReference type="AlphaFoldDB" id="A0A4Q6Y153"/>